<dbReference type="HOGENOM" id="CLU_2059724_0_0_11"/>
<dbReference type="Proteomes" id="UP000002791">
    <property type="component" value="Chromosome"/>
</dbReference>
<evidence type="ECO:0000313" key="2">
    <source>
        <dbReference type="Proteomes" id="UP000002791"/>
    </source>
</evidence>
<proteinExistence type="predicted"/>
<dbReference type="RefSeq" id="WP_005458554.1">
    <property type="nucleotide sequence ID" value="NZ_CM001440.1"/>
</dbReference>
<name>H5XG69_9PSEU</name>
<organism evidence="1 2">
    <name type="scientific">Saccharomonospora cyanea NA-134</name>
    <dbReference type="NCBI Taxonomy" id="882082"/>
    <lineage>
        <taxon>Bacteria</taxon>
        <taxon>Bacillati</taxon>
        <taxon>Actinomycetota</taxon>
        <taxon>Actinomycetes</taxon>
        <taxon>Pseudonocardiales</taxon>
        <taxon>Pseudonocardiaceae</taxon>
        <taxon>Saccharomonospora</taxon>
    </lineage>
</organism>
<evidence type="ECO:0000313" key="1">
    <source>
        <dbReference type="EMBL" id="EHR62651.1"/>
    </source>
</evidence>
<gene>
    <name evidence="1" type="ORF">SaccyDRAFT_3824</name>
</gene>
<dbReference type="AlphaFoldDB" id="H5XG69"/>
<sequence length="119" mass="12533">MSQISETTHTTQSMLRLLEQMTATLSSLQTDGNEPDITVIGTVPVLANDLVDPGADPLTPLRIEVERYPGEDAAVVISPNGWSECAALSVEGARAARDLLDQAVRVAEGTEVFAGVGRG</sequence>
<protein>
    <submittedName>
        <fullName evidence="1">Uncharacterized protein</fullName>
    </submittedName>
</protein>
<reference evidence="1 2" key="1">
    <citation type="submission" date="2011-11" db="EMBL/GenBank/DDBJ databases">
        <title>The Noncontiguous Finished sequence of Saccharomonospora cyanea NA-134.</title>
        <authorList>
            <consortium name="US DOE Joint Genome Institute"/>
            <person name="Lucas S."/>
            <person name="Han J."/>
            <person name="Lapidus A."/>
            <person name="Cheng J.-F."/>
            <person name="Goodwin L."/>
            <person name="Pitluck S."/>
            <person name="Peters L."/>
            <person name="Ovchinnikova G."/>
            <person name="Lu M."/>
            <person name="Detter J.C."/>
            <person name="Han C."/>
            <person name="Tapia R."/>
            <person name="Land M."/>
            <person name="Hauser L."/>
            <person name="Kyrpides N."/>
            <person name="Ivanova N."/>
            <person name="Pagani I."/>
            <person name="Brambilla E.-M."/>
            <person name="Klenk H.-P."/>
            <person name="Woyke T."/>
        </authorList>
    </citation>
    <scope>NUCLEOTIDE SEQUENCE [LARGE SCALE GENOMIC DNA]</scope>
    <source>
        <strain evidence="1 2">NA-134</strain>
    </source>
</reference>
<dbReference type="EMBL" id="CM001440">
    <property type="protein sequence ID" value="EHR62651.1"/>
    <property type="molecule type" value="Genomic_DNA"/>
</dbReference>
<accession>H5XG69</accession>
<dbReference type="STRING" id="882082.SaccyDRAFT_3824"/>
<keyword evidence="2" id="KW-1185">Reference proteome</keyword>